<evidence type="ECO:0000313" key="1">
    <source>
        <dbReference type="EMBL" id="GBM00071.1"/>
    </source>
</evidence>
<dbReference type="GO" id="GO:0006260">
    <property type="term" value="P:DNA replication"/>
    <property type="evidence" value="ECO:0007669"/>
    <property type="project" value="TreeGrafter"/>
</dbReference>
<gene>
    <name evidence="1" type="ORF">AVEN_214136_1</name>
</gene>
<name>A0A4Y2C6J0_ARAVE</name>
<dbReference type="SUPFAM" id="SSF52540">
    <property type="entry name" value="P-loop containing nucleoside triphosphate hydrolases"/>
    <property type="match status" value="1"/>
</dbReference>
<reference evidence="1 2" key="1">
    <citation type="journal article" date="2019" name="Sci. Rep.">
        <title>Orb-weaving spider Araneus ventricosus genome elucidates the spidroin gene catalogue.</title>
        <authorList>
            <person name="Kono N."/>
            <person name="Nakamura H."/>
            <person name="Ohtoshi R."/>
            <person name="Moran D.A.P."/>
            <person name="Shinohara A."/>
            <person name="Yoshida Y."/>
            <person name="Fujiwara M."/>
            <person name="Mori M."/>
            <person name="Tomita M."/>
            <person name="Arakawa K."/>
        </authorList>
    </citation>
    <scope>NUCLEOTIDE SEQUENCE [LARGE SCALE GENOMIC DNA]</scope>
</reference>
<dbReference type="EMBL" id="BGPR01000153">
    <property type="protein sequence ID" value="GBM00071.1"/>
    <property type="molecule type" value="Genomic_DNA"/>
</dbReference>
<evidence type="ECO:0008006" key="3">
    <source>
        <dbReference type="Google" id="ProtNLM"/>
    </source>
</evidence>
<sequence>MRNIIEAIIMTGHAADQNVFIPRIPIIPSDFPFQCKRHQFPVRLSFTMSINKAQGHSLKIVRLDLLKPCFSHCQLYGGCSRVGKADNLYILAPNGRTADIVYPEAL</sequence>
<dbReference type="Proteomes" id="UP000499080">
    <property type="component" value="Unassembled WGS sequence"/>
</dbReference>
<accession>A0A4Y2C6J0</accession>
<protein>
    <recommendedName>
        <fullName evidence="3">ATP-dependent DNA helicase PIF1</fullName>
    </recommendedName>
</protein>
<dbReference type="PANTHER" id="PTHR23274:SF51">
    <property type="entry name" value="OS03G0423850 PROTEIN"/>
    <property type="match status" value="1"/>
</dbReference>
<proteinExistence type="predicted"/>
<dbReference type="OrthoDB" id="6428367at2759"/>
<keyword evidence="2" id="KW-1185">Reference proteome</keyword>
<dbReference type="GO" id="GO:0005657">
    <property type="term" value="C:replication fork"/>
    <property type="evidence" value="ECO:0007669"/>
    <property type="project" value="TreeGrafter"/>
</dbReference>
<evidence type="ECO:0000313" key="2">
    <source>
        <dbReference type="Proteomes" id="UP000499080"/>
    </source>
</evidence>
<comment type="caution">
    <text evidence="1">The sequence shown here is derived from an EMBL/GenBank/DDBJ whole genome shotgun (WGS) entry which is preliminary data.</text>
</comment>
<dbReference type="AlphaFoldDB" id="A0A4Y2C6J0"/>
<dbReference type="PANTHER" id="PTHR23274">
    <property type="entry name" value="DNA HELICASE-RELATED"/>
    <property type="match status" value="1"/>
</dbReference>
<organism evidence="1 2">
    <name type="scientific">Araneus ventricosus</name>
    <name type="common">Orbweaver spider</name>
    <name type="synonym">Epeira ventricosa</name>
    <dbReference type="NCBI Taxonomy" id="182803"/>
    <lineage>
        <taxon>Eukaryota</taxon>
        <taxon>Metazoa</taxon>
        <taxon>Ecdysozoa</taxon>
        <taxon>Arthropoda</taxon>
        <taxon>Chelicerata</taxon>
        <taxon>Arachnida</taxon>
        <taxon>Araneae</taxon>
        <taxon>Araneomorphae</taxon>
        <taxon>Entelegynae</taxon>
        <taxon>Araneoidea</taxon>
        <taxon>Araneidae</taxon>
        <taxon>Araneus</taxon>
    </lineage>
</organism>
<dbReference type="InterPro" id="IPR027417">
    <property type="entry name" value="P-loop_NTPase"/>
</dbReference>